<dbReference type="Gene3D" id="1.10.3720.10">
    <property type="entry name" value="MetI-like"/>
    <property type="match status" value="1"/>
</dbReference>
<dbReference type="PANTHER" id="PTHR43744">
    <property type="entry name" value="ABC TRANSPORTER PERMEASE PROTEIN MG189-RELATED-RELATED"/>
    <property type="match status" value="1"/>
</dbReference>
<protein>
    <submittedName>
        <fullName evidence="9">Carbohydrate ABC transporter permease</fullName>
    </submittedName>
</protein>
<dbReference type="GO" id="GO:0005886">
    <property type="term" value="C:plasma membrane"/>
    <property type="evidence" value="ECO:0007669"/>
    <property type="project" value="UniProtKB-SubCell"/>
</dbReference>
<dbReference type="Pfam" id="PF00528">
    <property type="entry name" value="BPD_transp_1"/>
    <property type="match status" value="1"/>
</dbReference>
<dbReference type="Proteomes" id="UP000215694">
    <property type="component" value="Unassembled WGS sequence"/>
</dbReference>
<name>A0A371J0U8_9FIRM</name>
<evidence type="ECO:0000256" key="4">
    <source>
        <dbReference type="ARBA" id="ARBA00022692"/>
    </source>
</evidence>
<dbReference type="AlphaFoldDB" id="A0A371J0U8"/>
<keyword evidence="4 7" id="KW-0812">Transmembrane</keyword>
<evidence type="ECO:0000256" key="6">
    <source>
        <dbReference type="ARBA" id="ARBA00023136"/>
    </source>
</evidence>
<comment type="subcellular location">
    <subcellularLocation>
        <location evidence="1 7">Cell membrane</location>
        <topology evidence="1 7">Multi-pass membrane protein</topology>
    </subcellularLocation>
</comment>
<feature type="transmembrane region" description="Helical" evidence="7">
    <location>
        <begin position="236"/>
        <end position="257"/>
    </location>
</feature>
<dbReference type="SUPFAM" id="SSF161098">
    <property type="entry name" value="MetI-like"/>
    <property type="match status" value="1"/>
</dbReference>
<dbReference type="PANTHER" id="PTHR43744:SF12">
    <property type="entry name" value="ABC TRANSPORTER PERMEASE PROTEIN MG189-RELATED"/>
    <property type="match status" value="1"/>
</dbReference>
<evidence type="ECO:0000259" key="8">
    <source>
        <dbReference type="PROSITE" id="PS50928"/>
    </source>
</evidence>
<feature type="transmembrane region" description="Helical" evidence="7">
    <location>
        <begin position="191"/>
        <end position="211"/>
    </location>
</feature>
<keyword evidence="5 7" id="KW-1133">Transmembrane helix</keyword>
<dbReference type="PROSITE" id="PS50928">
    <property type="entry name" value="ABC_TM1"/>
    <property type="match status" value="1"/>
</dbReference>
<dbReference type="InterPro" id="IPR035906">
    <property type="entry name" value="MetI-like_sf"/>
</dbReference>
<proteinExistence type="inferred from homology"/>
<evidence type="ECO:0000313" key="9">
    <source>
        <dbReference type="EMBL" id="RDY26307.1"/>
    </source>
</evidence>
<evidence type="ECO:0000313" key="10">
    <source>
        <dbReference type="Proteomes" id="UP000215694"/>
    </source>
</evidence>
<feature type="transmembrane region" description="Helical" evidence="7">
    <location>
        <begin position="136"/>
        <end position="153"/>
    </location>
</feature>
<sequence>MKKFNLLLSKTFIVIMAIITLFPFVYMILSSLMTFQEATSLPPTLFPKKFQWENFALAMEQAPFVRYFFNTIIVAGLSTIGTIVTSILAGFALVKLEFKYKNLLVMGMAALLMVPYEVTVFTNYQTIAQFGLLDTYTALIVPSLASIFYIFYLKEYLTSIPISYYKAAKVDGCTDLEFITRILIPLAKPSLFTMGILSFINGWNSFLWPILVTNSKEMRLLSNGLSSFATESGTNVQLQMAASTIAIVPILILYLVFRKQIIRGVVKSGVKG</sequence>
<gene>
    <name evidence="9" type="ORF">CHL78_014090</name>
</gene>
<evidence type="ECO:0000256" key="5">
    <source>
        <dbReference type="ARBA" id="ARBA00022989"/>
    </source>
</evidence>
<feature type="transmembrane region" description="Helical" evidence="7">
    <location>
        <begin position="67"/>
        <end position="91"/>
    </location>
</feature>
<dbReference type="RefSeq" id="WP_094369816.1">
    <property type="nucleotide sequence ID" value="NZ_NOJY02000030.1"/>
</dbReference>
<dbReference type="CDD" id="cd06261">
    <property type="entry name" value="TM_PBP2"/>
    <property type="match status" value="1"/>
</dbReference>
<keyword evidence="6 7" id="KW-0472">Membrane</keyword>
<reference evidence="9 10" key="1">
    <citation type="journal article" date="2017" name="Genome Announc.">
        <title>Draft Genome Sequence of Romboutsia weinsteinii sp. nov. Strain CCRI-19649(T) Isolated from Surface Water.</title>
        <authorList>
            <person name="Maheux A.F."/>
            <person name="Boudreau D.K."/>
            <person name="Berube E."/>
            <person name="Boissinot M."/>
            <person name="Cantin P."/>
            <person name="Raymond F."/>
            <person name="Corbeil J."/>
            <person name="Omar R.F."/>
            <person name="Bergeron M.G."/>
        </authorList>
    </citation>
    <scope>NUCLEOTIDE SEQUENCE [LARGE SCALE GENOMIC DNA]</scope>
    <source>
        <strain evidence="9 10">CCRI-19649</strain>
    </source>
</reference>
<comment type="similarity">
    <text evidence="7">Belongs to the binding-protein-dependent transport system permease family.</text>
</comment>
<feature type="domain" description="ABC transmembrane type-1" evidence="8">
    <location>
        <begin position="68"/>
        <end position="257"/>
    </location>
</feature>
<evidence type="ECO:0000256" key="2">
    <source>
        <dbReference type="ARBA" id="ARBA00022448"/>
    </source>
</evidence>
<feature type="transmembrane region" description="Helical" evidence="7">
    <location>
        <begin position="103"/>
        <end position="124"/>
    </location>
</feature>
<feature type="transmembrane region" description="Helical" evidence="7">
    <location>
        <begin position="12"/>
        <end position="35"/>
    </location>
</feature>
<keyword evidence="10" id="KW-1185">Reference proteome</keyword>
<keyword evidence="2 7" id="KW-0813">Transport</keyword>
<comment type="caution">
    <text evidence="9">The sequence shown here is derived from an EMBL/GenBank/DDBJ whole genome shotgun (WGS) entry which is preliminary data.</text>
</comment>
<organism evidence="9 10">
    <name type="scientific">Romboutsia weinsteinii</name>
    <dbReference type="NCBI Taxonomy" id="2020949"/>
    <lineage>
        <taxon>Bacteria</taxon>
        <taxon>Bacillati</taxon>
        <taxon>Bacillota</taxon>
        <taxon>Clostridia</taxon>
        <taxon>Peptostreptococcales</taxon>
        <taxon>Peptostreptococcaceae</taxon>
        <taxon>Romboutsia</taxon>
    </lineage>
</organism>
<dbReference type="GO" id="GO:0055085">
    <property type="term" value="P:transmembrane transport"/>
    <property type="evidence" value="ECO:0007669"/>
    <property type="project" value="InterPro"/>
</dbReference>
<evidence type="ECO:0000256" key="1">
    <source>
        <dbReference type="ARBA" id="ARBA00004651"/>
    </source>
</evidence>
<keyword evidence="3" id="KW-1003">Cell membrane</keyword>
<accession>A0A371J0U8</accession>
<dbReference type="OrthoDB" id="9787837at2"/>
<dbReference type="EMBL" id="NOJY02000030">
    <property type="protein sequence ID" value="RDY26307.1"/>
    <property type="molecule type" value="Genomic_DNA"/>
</dbReference>
<dbReference type="InterPro" id="IPR000515">
    <property type="entry name" value="MetI-like"/>
</dbReference>
<evidence type="ECO:0000256" key="7">
    <source>
        <dbReference type="RuleBase" id="RU363032"/>
    </source>
</evidence>
<evidence type="ECO:0000256" key="3">
    <source>
        <dbReference type="ARBA" id="ARBA00022475"/>
    </source>
</evidence>